<evidence type="ECO:0000313" key="2">
    <source>
        <dbReference type="Proteomes" id="UP001595075"/>
    </source>
</evidence>
<dbReference type="SUPFAM" id="SSF56112">
    <property type="entry name" value="Protein kinase-like (PK-like)"/>
    <property type="match status" value="1"/>
</dbReference>
<accession>A0ABR4CPG6</accession>
<dbReference type="Proteomes" id="UP001595075">
    <property type="component" value="Unassembled WGS sequence"/>
</dbReference>
<keyword evidence="2" id="KW-1185">Reference proteome</keyword>
<sequence>MFAITVICGLRGRDLEDAMGGIHIPPASGVKIDDSCLTINEATIKEHFTIQRLVKARRARFTKQTFSGIIYQKRKQIQVSRSGMLELHWAKRGNTKAKRRVPRLAKRVSSLRHEKITANKRGQQHYRVFYWADVGNLRDFWGKFPRIVSASLVRDIIWQLQELAEVLAKLHNPEGTIHSRHGDIKSENIRRVPGIHESRIGLFKMSDLGSAKHHTVVTRLRGRTMGGKWATKIYGSRPINLERLRACTIYVQWRLSPLNG</sequence>
<dbReference type="InterPro" id="IPR011009">
    <property type="entry name" value="Kinase-like_dom_sf"/>
</dbReference>
<organism evidence="1 2">
    <name type="scientific">Oculimacula yallundae</name>
    <dbReference type="NCBI Taxonomy" id="86028"/>
    <lineage>
        <taxon>Eukaryota</taxon>
        <taxon>Fungi</taxon>
        <taxon>Dikarya</taxon>
        <taxon>Ascomycota</taxon>
        <taxon>Pezizomycotina</taxon>
        <taxon>Leotiomycetes</taxon>
        <taxon>Helotiales</taxon>
        <taxon>Ploettnerulaceae</taxon>
        <taxon>Oculimacula</taxon>
    </lineage>
</organism>
<gene>
    <name evidence="1" type="ORF">VTL71DRAFT_13122</name>
</gene>
<name>A0ABR4CPG6_9HELO</name>
<protein>
    <recommendedName>
        <fullName evidence="3">Protein kinase domain-containing protein</fullName>
    </recommendedName>
</protein>
<reference evidence="1 2" key="1">
    <citation type="journal article" date="2024" name="Commun. Biol.">
        <title>Comparative genomic analysis of thermophilic fungi reveals convergent evolutionary adaptations and gene losses.</title>
        <authorList>
            <person name="Steindorff A.S."/>
            <person name="Aguilar-Pontes M.V."/>
            <person name="Robinson A.J."/>
            <person name="Andreopoulos B."/>
            <person name="LaButti K."/>
            <person name="Kuo A."/>
            <person name="Mondo S."/>
            <person name="Riley R."/>
            <person name="Otillar R."/>
            <person name="Haridas S."/>
            <person name="Lipzen A."/>
            <person name="Grimwood J."/>
            <person name="Schmutz J."/>
            <person name="Clum A."/>
            <person name="Reid I.D."/>
            <person name="Moisan M.C."/>
            <person name="Butler G."/>
            <person name="Nguyen T.T.M."/>
            <person name="Dewar K."/>
            <person name="Conant G."/>
            <person name="Drula E."/>
            <person name="Henrissat B."/>
            <person name="Hansel C."/>
            <person name="Singer S."/>
            <person name="Hutchinson M.I."/>
            <person name="de Vries R.P."/>
            <person name="Natvig D.O."/>
            <person name="Powell A.J."/>
            <person name="Tsang A."/>
            <person name="Grigoriev I.V."/>
        </authorList>
    </citation>
    <scope>NUCLEOTIDE SEQUENCE [LARGE SCALE GENOMIC DNA]</scope>
    <source>
        <strain evidence="1 2">CBS 494.80</strain>
    </source>
</reference>
<comment type="caution">
    <text evidence="1">The sequence shown here is derived from an EMBL/GenBank/DDBJ whole genome shotgun (WGS) entry which is preliminary data.</text>
</comment>
<evidence type="ECO:0000313" key="1">
    <source>
        <dbReference type="EMBL" id="KAL2071887.1"/>
    </source>
</evidence>
<dbReference type="Gene3D" id="1.10.510.10">
    <property type="entry name" value="Transferase(Phosphotransferase) domain 1"/>
    <property type="match status" value="1"/>
</dbReference>
<evidence type="ECO:0008006" key="3">
    <source>
        <dbReference type="Google" id="ProtNLM"/>
    </source>
</evidence>
<proteinExistence type="predicted"/>
<dbReference type="EMBL" id="JAZHXI010000005">
    <property type="protein sequence ID" value="KAL2071887.1"/>
    <property type="molecule type" value="Genomic_DNA"/>
</dbReference>